<reference evidence="6 7" key="1">
    <citation type="submission" date="2015-08" db="EMBL/GenBank/DDBJ databases">
        <title>The genome of the Asian arowana (Scleropages formosus).</title>
        <authorList>
            <person name="Tan M.H."/>
            <person name="Gan H.M."/>
            <person name="Croft L.J."/>
            <person name="Austin C.M."/>
        </authorList>
    </citation>
    <scope>NUCLEOTIDE SEQUENCE [LARGE SCALE GENOMIC DNA]</scope>
    <source>
        <strain evidence="6">Aro1</strain>
    </source>
</reference>
<accession>A0A0P7XUA3</accession>
<dbReference type="PROSITE" id="PS51716">
    <property type="entry name" value="G_IRG"/>
    <property type="match status" value="1"/>
</dbReference>
<dbReference type="InterPro" id="IPR030385">
    <property type="entry name" value="G_IRG_dom"/>
</dbReference>
<evidence type="ECO:0000256" key="4">
    <source>
        <dbReference type="ARBA" id="ARBA00023134"/>
    </source>
</evidence>
<dbReference type="GO" id="GO:0016020">
    <property type="term" value="C:membrane"/>
    <property type="evidence" value="ECO:0007669"/>
    <property type="project" value="InterPro"/>
</dbReference>
<evidence type="ECO:0000313" key="7">
    <source>
        <dbReference type="Proteomes" id="UP000034805"/>
    </source>
</evidence>
<evidence type="ECO:0000256" key="1">
    <source>
        <dbReference type="ARBA" id="ARBA00005429"/>
    </source>
</evidence>
<dbReference type="GO" id="GO:0003924">
    <property type="term" value="F:GTPase activity"/>
    <property type="evidence" value="ECO:0007669"/>
    <property type="project" value="TreeGrafter"/>
</dbReference>
<dbReference type="Proteomes" id="UP000034805">
    <property type="component" value="Unassembled WGS sequence"/>
</dbReference>
<feature type="non-terminal residue" evidence="6">
    <location>
        <position position="1"/>
    </location>
</feature>
<comment type="similarity">
    <text evidence="1">Belongs to the TRAFAC class dynamin-like GTPase superfamily. IRG family.</text>
</comment>
<dbReference type="PANTHER" id="PTHR32341:SF17">
    <property type="entry name" value="IRG-TYPE G DOMAIN-CONTAINING PROTEIN"/>
    <property type="match status" value="1"/>
</dbReference>
<dbReference type="STRING" id="113540.ENSSFOP00015026338"/>
<dbReference type="EMBL" id="JARO02020453">
    <property type="protein sequence ID" value="KPP56533.1"/>
    <property type="molecule type" value="Genomic_DNA"/>
</dbReference>
<evidence type="ECO:0000259" key="5">
    <source>
        <dbReference type="PROSITE" id="PS51716"/>
    </source>
</evidence>
<comment type="caution">
    <text evidence="6">The sequence shown here is derived from an EMBL/GenBank/DDBJ whole genome shotgun (WGS) entry which is preliminary data.</text>
</comment>
<dbReference type="AlphaFoldDB" id="A0A0P7XUA3"/>
<keyword evidence="4" id="KW-0342">GTP-binding</keyword>
<organism evidence="6 7">
    <name type="scientific">Scleropages formosus</name>
    <name type="common">Asian bonytongue</name>
    <name type="synonym">Osteoglossum formosum</name>
    <dbReference type="NCBI Taxonomy" id="113540"/>
    <lineage>
        <taxon>Eukaryota</taxon>
        <taxon>Metazoa</taxon>
        <taxon>Chordata</taxon>
        <taxon>Craniata</taxon>
        <taxon>Vertebrata</taxon>
        <taxon>Euteleostomi</taxon>
        <taxon>Actinopterygii</taxon>
        <taxon>Neopterygii</taxon>
        <taxon>Teleostei</taxon>
        <taxon>Osteoglossocephala</taxon>
        <taxon>Osteoglossomorpha</taxon>
        <taxon>Osteoglossiformes</taxon>
        <taxon>Osteoglossidae</taxon>
        <taxon>Scleropages</taxon>
    </lineage>
</organism>
<gene>
    <name evidence="6" type="ORF">Z043_125839</name>
</gene>
<sequence>DPPIVMAKLQTISEAEIQEISSTVKSRVVTEVVTQIQDMLGQLKSATLEIAVTGESGSGKSSFINAFRGMGDEDPEAARTGVTETTGEIMAYAHPTVPTVRLWDLPGIGTPSFQPQHYLEAVRLYQYDFFIIVTSERFRECHVILAKYVAQAGKRFYFVRNKVDNDVAATARRRGGDSSTVLNQIRTNCEAGLRQCGVDHPRVFLISSFEPQCFDFPQLQKTLVSELEGHKRHIFLLALPNLTSAVLKNKRQALSGSLWRTAMAACLGAMTPGGAMCSSVPLLMDTLRSYQQNFGLDTNSLHRLAGLTGKSYEELRREVRSTSGQELSMDGVERMLSQAAMGQQVLAGMLENRIPVLGTVASGGVSFIASYCLLRSAINDLSEDAERVMRKALNGSDLEYPEYQEDVPDPGEFY</sequence>
<dbReference type="InterPro" id="IPR051515">
    <property type="entry name" value="IRG"/>
</dbReference>
<dbReference type="Pfam" id="PF05049">
    <property type="entry name" value="IIGP"/>
    <property type="match status" value="1"/>
</dbReference>
<keyword evidence="3" id="KW-0378">Hydrolase</keyword>
<evidence type="ECO:0000256" key="3">
    <source>
        <dbReference type="ARBA" id="ARBA00022801"/>
    </source>
</evidence>
<dbReference type="FunFam" id="3.40.50.300:FF:000541">
    <property type="entry name" value="Immunity related GTPase M"/>
    <property type="match status" value="1"/>
</dbReference>
<evidence type="ECO:0000256" key="2">
    <source>
        <dbReference type="ARBA" id="ARBA00022741"/>
    </source>
</evidence>
<dbReference type="InterPro" id="IPR027417">
    <property type="entry name" value="P-loop_NTPase"/>
</dbReference>
<feature type="domain" description="IRG-type G" evidence="5">
    <location>
        <begin position="46"/>
        <end position="226"/>
    </location>
</feature>
<name>A0A0P7XUA3_SCLFO</name>
<dbReference type="PANTHER" id="PTHR32341">
    <property type="entry name" value="INTERFERON-INDUCIBLE GTPASE"/>
    <property type="match status" value="1"/>
</dbReference>
<proteinExistence type="inferred from homology"/>
<dbReference type="SUPFAM" id="SSF52540">
    <property type="entry name" value="P-loop containing nucleoside triphosphate hydrolases"/>
    <property type="match status" value="1"/>
</dbReference>
<keyword evidence="2" id="KW-0547">Nucleotide-binding</keyword>
<dbReference type="InterPro" id="IPR007743">
    <property type="entry name" value="Immunity-related_GTPase-like"/>
</dbReference>
<dbReference type="GO" id="GO:0005525">
    <property type="term" value="F:GTP binding"/>
    <property type="evidence" value="ECO:0007669"/>
    <property type="project" value="UniProtKB-KW"/>
</dbReference>
<dbReference type="Gene3D" id="3.40.50.300">
    <property type="entry name" value="P-loop containing nucleotide triphosphate hydrolases"/>
    <property type="match status" value="1"/>
</dbReference>
<protein>
    <recommendedName>
        <fullName evidence="5">IRG-type G domain-containing protein</fullName>
    </recommendedName>
</protein>
<evidence type="ECO:0000313" key="6">
    <source>
        <dbReference type="EMBL" id="KPP56533.1"/>
    </source>
</evidence>